<dbReference type="CDD" id="cd07817">
    <property type="entry name" value="SRPBCC_8"/>
    <property type="match status" value="1"/>
</dbReference>
<dbReference type="EMBL" id="BOON01000001">
    <property type="protein sequence ID" value="GII20524.1"/>
    <property type="molecule type" value="Genomic_DNA"/>
</dbReference>
<dbReference type="PANTHER" id="PTHR33824">
    <property type="entry name" value="POLYKETIDE CYCLASE/DEHYDRASE AND LIPID TRANSPORT SUPERFAMILY PROTEIN"/>
    <property type="match status" value="1"/>
</dbReference>
<evidence type="ECO:0000313" key="3">
    <source>
        <dbReference type="EMBL" id="GII20524.1"/>
    </source>
</evidence>
<dbReference type="Proteomes" id="UP000599074">
    <property type="component" value="Unassembled WGS sequence"/>
</dbReference>
<comment type="caution">
    <text evidence="3">The sequence shown here is derived from an EMBL/GenBank/DDBJ whole genome shotgun (WGS) entry which is preliminary data.</text>
</comment>
<dbReference type="AlphaFoldDB" id="A0A8J3WYU3"/>
<organism evidence="3 4">
    <name type="scientific">Planosporangium mesophilum</name>
    <dbReference type="NCBI Taxonomy" id="689768"/>
    <lineage>
        <taxon>Bacteria</taxon>
        <taxon>Bacillati</taxon>
        <taxon>Actinomycetota</taxon>
        <taxon>Actinomycetes</taxon>
        <taxon>Micromonosporales</taxon>
        <taxon>Micromonosporaceae</taxon>
        <taxon>Planosporangium</taxon>
    </lineage>
</organism>
<feature type="compositionally biased region" description="Low complexity" evidence="1">
    <location>
        <begin position="344"/>
        <end position="356"/>
    </location>
</feature>
<dbReference type="InterPro" id="IPR023393">
    <property type="entry name" value="START-like_dom_sf"/>
</dbReference>
<dbReference type="SUPFAM" id="SSF55961">
    <property type="entry name" value="Bet v1-like"/>
    <property type="match status" value="1"/>
</dbReference>
<gene>
    <name evidence="3" type="ORF">Pme01_01210</name>
</gene>
<feature type="region of interest" description="Disordered" evidence="1">
    <location>
        <begin position="251"/>
        <end position="356"/>
    </location>
</feature>
<protein>
    <submittedName>
        <fullName evidence="3">Cyclase</fullName>
    </submittedName>
</protein>
<dbReference type="PANTHER" id="PTHR33824:SF7">
    <property type="entry name" value="POLYKETIDE CYCLASE_DEHYDRASE AND LIPID TRANSPORT SUPERFAMILY PROTEIN"/>
    <property type="match status" value="1"/>
</dbReference>
<dbReference type="Gene3D" id="3.30.530.20">
    <property type="match status" value="1"/>
</dbReference>
<dbReference type="InterPro" id="IPR047137">
    <property type="entry name" value="ORF3"/>
</dbReference>
<keyword evidence="4" id="KW-1185">Reference proteome</keyword>
<evidence type="ECO:0000256" key="1">
    <source>
        <dbReference type="SAM" id="MobiDB-lite"/>
    </source>
</evidence>
<proteinExistence type="predicted"/>
<dbReference type="RefSeq" id="WP_203935358.1">
    <property type="nucleotide sequence ID" value="NZ_BOON01000001.1"/>
</dbReference>
<evidence type="ECO:0000259" key="2">
    <source>
        <dbReference type="Pfam" id="PF03364"/>
    </source>
</evidence>
<evidence type="ECO:0000313" key="4">
    <source>
        <dbReference type="Proteomes" id="UP000599074"/>
    </source>
</evidence>
<accession>A0A8J3WYU3</accession>
<dbReference type="Pfam" id="PF03364">
    <property type="entry name" value="Polyketide_cyc"/>
    <property type="match status" value="1"/>
</dbReference>
<name>A0A8J3WYU3_9ACTN</name>
<dbReference type="InterPro" id="IPR005031">
    <property type="entry name" value="COQ10_START"/>
</dbReference>
<sequence length="356" mass="39536">MSETGTGLSELGRALRANPAIARLGQEAGRYALARATHLVDDLTERLTDSADNGGLAAALTGARGIAEGKSPLRAGVGAAMAGLKEKVASALRGGSRSGGKPKVTHISEDIDIGLPVDVVFNQWTQYGEFAKFMKGVEGVERTSDTETTWRVKVFKSRRTWKAVVQEQIPDRRIVWTSEGAKGSTKGVITFHPLADDLTRVLLVMEYYPQGFFEKTGNLWRAGGRRARLDLKHFRRFVTMNGEATGSWRGEIRDSKVIRQPEDGDNDDRERRDPVEGGARDRRPDPDDPDHDPDHDDQYDDYDDYDDEYEGDEEQNAEEQDDEKQNAEEQDEPDLPARRPPARSRPASAGGARSRR</sequence>
<feature type="compositionally biased region" description="Acidic residues" evidence="1">
    <location>
        <begin position="297"/>
        <end position="334"/>
    </location>
</feature>
<feature type="compositionally biased region" description="Basic and acidic residues" evidence="1">
    <location>
        <begin position="251"/>
        <end position="296"/>
    </location>
</feature>
<reference evidence="3" key="1">
    <citation type="submission" date="2021-01" db="EMBL/GenBank/DDBJ databases">
        <title>Whole genome shotgun sequence of Planosporangium mesophilum NBRC 109066.</title>
        <authorList>
            <person name="Komaki H."/>
            <person name="Tamura T."/>
        </authorList>
    </citation>
    <scope>NUCLEOTIDE SEQUENCE</scope>
    <source>
        <strain evidence="3">NBRC 109066</strain>
    </source>
</reference>
<feature type="domain" description="Coenzyme Q-binding protein COQ10 START" evidence="2">
    <location>
        <begin position="113"/>
        <end position="233"/>
    </location>
</feature>